<gene>
    <name evidence="1" type="ORF">CCUS01_01206</name>
</gene>
<organism evidence="1 2">
    <name type="scientific">Colletotrichum cuscutae</name>
    <dbReference type="NCBI Taxonomy" id="1209917"/>
    <lineage>
        <taxon>Eukaryota</taxon>
        <taxon>Fungi</taxon>
        <taxon>Dikarya</taxon>
        <taxon>Ascomycota</taxon>
        <taxon>Pezizomycotina</taxon>
        <taxon>Sordariomycetes</taxon>
        <taxon>Hypocreomycetidae</taxon>
        <taxon>Glomerellales</taxon>
        <taxon>Glomerellaceae</taxon>
        <taxon>Colletotrichum</taxon>
        <taxon>Colletotrichum acutatum species complex</taxon>
    </lineage>
</organism>
<evidence type="ECO:0000313" key="2">
    <source>
        <dbReference type="Proteomes" id="UP001239213"/>
    </source>
</evidence>
<sequence length="118" mass="13793">MVWLPIRDARHHPLCSPFWFLVFWEQVYVRIFLFRWDNQHHIPPSPNFVADSDRDMTPISVAHWIKCGLVRPSSPSSQSLVSCRCRQSVGPRTQARDRSRRHWGYLGSLHADTISLPS</sequence>
<comment type="caution">
    <text evidence="1">The sequence shown here is derived from an EMBL/GenBank/DDBJ whole genome shotgun (WGS) entry which is preliminary data.</text>
</comment>
<keyword evidence="2" id="KW-1185">Reference proteome</keyword>
<dbReference type="AlphaFoldDB" id="A0AAI9XWB9"/>
<evidence type="ECO:0000313" key="1">
    <source>
        <dbReference type="EMBL" id="KAK1466357.1"/>
    </source>
</evidence>
<reference evidence="1" key="1">
    <citation type="submission" date="2016-11" db="EMBL/GenBank/DDBJ databases">
        <title>The genome sequence of Colletotrichum cuscutae.</title>
        <authorList>
            <person name="Baroncelli R."/>
        </authorList>
    </citation>
    <scope>NUCLEOTIDE SEQUENCE</scope>
    <source>
        <strain evidence="1">IMI 304802</strain>
    </source>
</reference>
<dbReference type="EMBL" id="MPDP01000260">
    <property type="protein sequence ID" value="KAK1466357.1"/>
    <property type="molecule type" value="Genomic_DNA"/>
</dbReference>
<protein>
    <submittedName>
        <fullName evidence="1">Uncharacterized protein</fullName>
    </submittedName>
</protein>
<accession>A0AAI9XWB9</accession>
<dbReference type="Proteomes" id="UP001239213">
    <property type="component" value="Unassembled WGS sequence"/>
</dbReference>
<name>A0AAI9XWB9_9PEZI</name>
<proteinExistence type="predicted"/>